<feature type="compositionally biased region" description="Polar residues" evidence="1">
    <location>
        <begin position="146"/>
        <end position="167"/>
    </location>
</feature>
<proteinExistence type="predicted"/>
<evidence type="ECO:0000256" key="1">
    <source>
        <dbReference type="SAM" id="MobiDB-lite"/>
    </source>
</evidence>
<comment type="caution">
    <text evidence="2">The sequence shown here is derived from an EMBL/GenBank/DDBJ whole genome shotgun (WGS) entry which is preliminary data.</text>
</comment>
<organism evidence="2 3">
    <name type="scientific">Chlamydia psittaci 99DC5</name>
    <dbReference type="NCBI Taxonomy" id="1112251"/>
    <lineage>
        <taxon>Bacteria</taxon>
        <taxon>Pseudomonadati</taxon>
        <taxon>Chlamydiota</taxon>
        <taxon>Chlamydiia</taxon>
        <taxon>Chlamydiales</taxon>
        <taxon>Chlamydiaceae</taxon>
        <taxon>Chlamydia/Chlamydophila group</taxon>
        <taxon>Chlamydia</taxon>
    </lineage>
</organism>
<feature type="compositionally biased region" description="Basic and acidic residues" evidence="1">
    <location>
        <begin position="232"/>
        <end position="263"/>
    </location>
</feature>
<reference evidence="2 3" key="1">
    <citation type="submission" date="2013-04" db="EMBL/GenBank/DDBJ databases">
        <title>Genome sequence of Chlamydia psittaci 99DC5.</title>
        <authorList>
            <person name="Huot-Creasy H."/>
            <person name="McCracken C.L."/>
            <person name="Humphries M."/>
            <person name="Sachse K."/>
            <person name="Laroucau K."/>
            <person name="Bavoil P."/>
            <person name="Myers G.S."/>
        </authorList>
    </citation>
    <scope>NUCLEOTIDE SEQUENCE [LARGE SCALE GENOMIC DNA]</scope>
    <source>
        <strain evidence="2 3">99DC5</strain>
    </source>
</reference>
<evidence type="ECO:0000313" key="2">
    <source>
        <dbReference type="EMBL" id="EPJ28694.1"/>
    </source>
</evidence>
<accession>A0ABP2X4I5</accession>
<feature type="region of interest" description="Disordered" evidence="1">
    <location>
        <begin position="130"/>
        <end position="274"/>
    </location>
</feature>
<dbReference type="RefSeq" id="WP_016981614.1">
    <property type="nucleotide sequence ID" value="NZ_KE356190.1"/>
</dbReference>
<gene>
    <name evidence="2" type="ORF">CP99DC5_0121</name>
</gene>
<name>A0ABP2X4I5_CHLPS</name>
<protein>
    <submittedName>
        <fullName evidence="2">Uncharacterized protein</fullName>
    </submittedName>
</protein>
<sequence length="481" mass="54610">MNTPLPSAVPSTNVTLKEDASASSSASTSCSVLKTAAGDVVLSIFSSEGSAPASLSSLATLALAQISAIANENTHLFQDCAHNLVFLSPETIDIEIQIADLLQTLETLTPQTTNEEKTSYKQQEQSLLNKGYEPQEVAPRSAKDIQGSSKTLQQPAKTFSGYTSAKTSDSRPWANSSTILHNSEQFTSRASHSSTPSQQPRTEKDSDLISYQSYPAYTTEKKEQQIFTTKSQESKQDRENRDQKQDQQRNGQHQEENNQEKQREKHYKSQFNVDKSKKISSQLSIEQLRYFEDVRQSRNINVEEEKTFKRKAQSPMSLFASGNPTQGYAPIQTPKIENVFIRFMKLMARILGQAEAEAQELYLRVKERTDNVDTLTLLLSKINSEKGAIDWRDNPEMKALVEQARKLDVTISDTLQWTEEEKKLLKENIQMRKENMEKITQLERTDMQRHLQEVSQCHQARSNVLKLLKELMDTFIYNLRP</sequence>
<dbReference type="EMBL" id="ATLC01000044">
    <property type="protein sequence ID" value="EPJ28694.1"/>
    <property type="molecule type" value="Genomic_DNA"/>
</dbReference>
<keyword evidence="3" id="KW-1185">Reference proteome</keyword>
<dbReference type="Proteomes" id="UP000014627">
    <property type="component" value="Unassembled WGS sequence"/>
</dbReference>
<feature type="compositionally biased region" description="Polar residues" evidence="1">
    <location>
        <begin position="173"/>
        <end position="200"/>
    </location>
</feature>
<evidence type="ECO:0000313" key="3">
    <source>
        <dbReference type="Proteomes" id="UP000014627"/>
    </source>
</evidence>